<accession>A0ABR9CJH8</accession>
<comment type="caution">
    <text evidence="1">The sequence shown here is derived from an EMBL/GenBank/DDBJ whole genome shotgun (WGS) entry which is preliminary data.</text>
</comment>
<sequence length="135" mass="14480">MTDDQLSVSHNNNQLLGSPEWLRKQGVPDTAIDAARAADRTTLVKAECRRRIYRVASAESQMNMAAAASVIAAKTASARSSEENDVLARIEATTAWVAAMRGNILPLSESASADVYANESWPECPAEVAALVAEY</sequence>
<gene>
    <name evidence="1" type="ORF">IG616_05005</name>
</gene>
<dbReference type="RefSeq" id="WP_192147035.1">
    <property type="nucleotide sequence ID" value="NZ_JACYXI010000002.1"/>
</dbReference>
<reference evidence="1 2" key="2">
    <citation type="journal article" date="2021" name="Int. J. Syst. Evol. Microbiol.">
        <title>Roseibium litorale sp. nov., isolated from a tidal flat sediment and proposal for the reclassification of Labrenzia polysiphoniae as Roseibium polysiphoniae comb. nov.</title>
        <authorList>
            <person name="Liu Y."/>
            <person name="Pei T."/>
            <person name="Du J."/>
            <person name="Chao M."/>
            <person name="Deng M.R."/>
            <person name="Zhu H."/>
        </authorList>
    </citation>
    <scope>NUCLEOTIDE SEQUENCE [LARGE SCALE GENOMIC DNA]</scope>
    <source>
        <strain evidence="1 2">4C16A</strain>
    </source>
</reference>
<proteinExistence type="predicted"/>
<evidence type="ECO:0008006" key="3">
    <source>
        <dbReference type="Google" id="ProtNLM"/>
    </source>
</evidence>
<reference evidence="2" key="1">
    <citation type="submission" date="2020-09" db="EMBL/GenBank/DDBJ databases">
        <title>The genome sequence of strain Labrenzia suaedae 4C16A.</title>
        <authorList>
            <person name="Liu Y."/>
        </authorList>
    </citation>
    <scope>NUCLEOTIDE SEQUENCE [LARGE SCALE GENOMIC DNA]</scope>
    <source>
        <strain evidence="2">4C16A</strain>
    </source>
</reference>
<dbReference type="EMBL" id="JACYXI010000002">
    <property type="protein sequence ID" value="MBD8890893.1"/>
    <property type="molecule type" value="Genomic_DNA"/>
</dbReference>
<dbReference type="Proteomes" id="UP000632063">
    <property type="component" value="Unassembled WGS sequence"/>
</dbReference>
<organism evidence="1 2">
    <name type="scientific">Roseibium litorale</name>
    <dbReference type="NCBI Taxonomy" id="2803841"/>
    <lineage>
        <taxon>Bacteria</taxon>
        <taxon>Pseudomonadati</taxon>
        <taxon>Pseudomonadota</taxon>
        <taxon>Alphaproteobacteria</taxon>
        <taxon>Hyphomicrobiales</taxon>
        <taxon>Stappiaceae</taxon>
        <taxon>Roseibium</taxon>
    </lineage>
</organism>
<name>A0ABR9CJH8_9HYPH</name>
<protein>
    <recommendedName>
        <fullName evidence="3">Phage tail assembly chaperone</fullName>
    </recommendedName>
</protein>
<keyword evidence="2" id="KW-1185">Reference proteome</keyword>
<evidence type="ECO:0000313" key="1">
    <source>
        <dbReference type="EMBL" id="MBD8890893.1"/>
    </source>
</evidence>
<evidence type="ECO:0000313" key="2">
    <source>
        <dbReference type="Proteomes" id="UP000632063"/>
    </source>
</evidence>